<gene>
    <name evidence="2" type="ordered locus">VIT_08s0007g00250</name>
</gene>
<organism evidence="2 3">
    <name type="scientific">Vitis vinifera</name>
    <name type="common">Grape</name>
    <dbReference type="NCBI Taxonomy" id="29760"/>
    <lineage>
        <taxon>Eukaryota</taxon>
        <taxon>Viridiplantae</taxon>
        <taxon>Streptophyta</taxon>
        <taxon>Embryophyta</taxon>
        <taxon>Tracheophyta</taxon>
        <taxon>Spermatophyta</taxon>
        <taxon>Magnoliopsida</taxon>
        <taxon>eudicotyledons</taxon>
        <taxon>Gunneridae</taxon>
        <taxon>Pentapetalae</taxon>
        <taxon>rosids</taxon>
        <taxon>Vitales</taxon>
        <taxon>Vitaceae</taxon>
        <taxon>Viteae</taxon>
        <taxon>Vitis</taxon>
    </lineage>
</organism>
<keyword evidence="3" id="KW-1185">Reference proteome</keyword>
<dbReference type="AlphaFoldDB" id="D7THP7"/>
<feature type="region of interest" description="Disordered" evidence="1">
    <location>
        <begin position="130"/>
        <end position="181"/>
    </location>
</feature>
<feature type="compositionally biased region" description="Basic and acidic residues" evidence="1">
    <location>
        <begin position="143"/>
        <end position="161"/>
    </location>
</feature>
<evidence type="ECO:0000313" key="2">
    <source>
        <dbReference type="EMBL" id="CBI30563.3"/>
    </source>
</evidence>
<dbReference type="PaxDb" id="29760-VIT_08s0007g00250.t01"/>
<sequence length="252" mass="27652">MVWLHILVLPTHELSYLPLHLQDAKLNANNILPTHKLLDNRGIANTFLKFFHENASMSPSDRERTCTTGTNCGFASSSVEHVSTAMGVTSQFPTFVEAALLKPTLASLINSFSDARNSWVGTEDIAEAKDMRVSSNSSSSSSDDAKSRGTAEEILSKDSKKWSSSSSSSKPYQLTEKREWNSGREKNKGGFGAYVSVLVSFGWLGLRRIETVNGASPHVSRLYTHHPQLDSFHIRRCASLVLLSSGSFVNSV</sequence>
<dbReference type="EMBL" id="FN595991">
    <property type="protein sequence ID" value="CBI30563.3"/>
    <property type="molecule type" value="Genomic_DNA"/>
</dbReference>
<evidence type="ECO:0000313" key="3">
    <source>
        <dbReference type="Proteomes" id="UP000009183"/>
    </source>
</evidence>
<accession>D7THP7</accession>
<proteinExistence type="predicted"/>
<dbReference type="Proteomes" id="UP000009183">
    <property type="component" value="Chromosome 8"/>
</dbReference>
<reference evidence="3" key="1">
    <citation type="journal article" date="2007" name="Nature">
        <title>The grapevine genome sequence suggests ancestral hexaploidization in major angiosperm phyla.</title>
        <authorList>
            <consortium name="The French-Italian Public Consortium for Grapevine Genome Characterization."/>
            <person name="Jaillon O."/>
            <person name="Aury J.-M."/>
            <person name="Noel B."/>
            <person name="Policriti A."/>
            <person name="Clepet C."/>
            <person name="Casagrande A."/>
            <person name="Choisne N."/>
            <person name="Aubourg S."/>
            <person name="Vitulo N."/>
            <person name="Jubin C."/>
            <person name="Vezzi A."/>
            <person name="Legeai F."/>
            <person name="Hugueney P."/>
            <person name="Dasilva C."/>
            <person name="Horner D."/>
            <person name="Mica E."/>
            <person name="Jublot D."/>
            <person name="Poulain J."/>
            <person name="Bruyere C."/>
            <person name="Billault A."/>
            <person name="Segurens B."/>
            <person name="Gouyvenoux M."/>
            <person name="Ugarte E."/>
            <person name="Cattonaro F."/>
            <person name="Anthouard V."/>
            <person name="Vico V."/>
            <person name="Del Fabbro C."/>
            <person name="Alaux M."/>
            <person name="Di Gaspero G."/>
            <person name="Dumas V."/>
            <person name="Felice N."/>
            <person name="Paillard S."/>
            <person name="Juman I."/>
            <person name="Moroldo M."/>
            <person name="Scalabrin S."/>
            <person name="Canaguier A."/>
            <person name="Le Clainche I."/>
            <person name="Malacrida G."/>
            <person name="Durand E."/>
            <person name="Pesole G."/>
            <person name="Laucou V."/>
            <person name="Chatelet P."/>
            <person name="Merdinoglu D."/>
            <person name="Delledonne M."/>
            <person name="Pezzotti M."/>
            <person name="Lecharny A."/>
            <person name="Scarpelli C."/>
            <person name="Artiguenave F."/>
            <person name="Pe M.E."/>
            <person name="Valle G."/>
            <person name="Morgante M."/>
            <person name="Caboche M."/>
            <person name="Adam-Blondon A.-F."/>
            <person name="Weissenbach J."/>
            <person name="Quetier F."/>
            <person name="Wincker P."/>
        </authorList>
    </citation>
    <scope>NUCLEOTIDE SEQUENCE [LARGE SCALE GENOMIC DNA]</scope>
    <source>
        <strain evidence="3">cv. Pinot noir / PN40024</strain>
    </source>
</reference>
<name>D7THP7_VITVI</name>
<evidence type="ECO:0000256" key="1">
    <source>
        <dbReference type="SAM" id="MobiDB-lite"/>
    </source>
</evidence>
<dbReference type="InParanoid" id="D7THP7"/>
<dbReference type="HOGENOM" id="CLU_1104376_0_0_1"/>
<protein>
    <submittedName>
        <fullName evidence="2">Uncharacterized protein</fullName>
    </submittedName>
</protein>